<evidence type="ECO:0000259" key="4">
    <source>
        <dbReference type="PROSITE" id="PS50043"/>
    </source>
</evidence>
<dbReference type="AlphaFoldDB" id="A0A5M3VXY8"/>
<accession>A0A5M3VXY8</accession>
<protein>
    <submittedName>
        <fullName evidence="5">Transcriptional regulator</fullName>
    </submittedName>
</protein>
<dbReference type="InterPro" id="IPR027417">
    <property type="entry name" value="P-loop_NTPase"/>
</dbReference>
<dbReference type="InterPro" id="IPR016032">
    <property type="entry name" value="Sig_transdc_resp-reg_C-effctor"/>
</dbReference>
<organism evidence="5 6">
    <name type="scientific">Acrocarpospora corrugata</name>
    <dbReference type="NCBI Taxonomy" id="35763"/>
    <lineage>
        <taxon>Bacteria</taxon>
        <taxon>Bacillati</taxon>
        <taxon>Actinomycetota</taxon>
        <taxon>Actinomycetes</taxon>
        <taxon>Streptosporangiales</taxon>
        <taxon>Streptosporangiaceae</taxon>
        <taxon>Acrocarpospora</taxon>
    </lineage>
</organism>
<dbReference type="Gene3D" id="1.25.40.10">
    <property type="entry name" value="Tetratricopeptide repeat domain"/>
    <property type="match status" value="1"/>
</dbReference>
<reference evidence="5 6" key="1">
    <citation type="submission" date="2019-10" db="EMBL/GenBank/DDBJ databases">
        <title>Whole genome shotgun sequence of Acrocarpospora corrugata NBRC 13972.</title>
        <authorList>
            <person name="Ichikawa N."/>
            <person name="Kimura A."/>
            <person name="Kitahashi Y."/>
            <person name="Komaki H."/>
            <person name="Oguchi A."/>
        </authorList>
    </citation>
    <scope>NUCLEOTIDE SEQUENCE [LARGE SCALE GENOMIC DNA]</scope>
    <source>
        <strain evidence="5 6">NBRC 13972</strain>
    </source>
</reference>
<dbReference type="OrthoDB" id="483at2"/>
<dbReference type="PROSITE" id="PS50043">
    <property type="entry name" value="HTH_LUXR_2"/>
    <property type="match status" value="1"/>
</dbReference>
<dbReference type="GO" id="GO:0006355">
    <property type="term" value="P:regulation of DNA-templated transcription"/>
    <property type="evidence" value="ECO:0007669"/>
    <property type="project" value="InterPro"/>
</dbReference>
<dbReference type="SUPFAM" id="SSF46894">
    <property type="entry name" value="C-terminal effector domain of the bipartite response regulators"/>
    <property type="match status" value="1"/>
</dbReference>
<comment type="caution">
    <text evidence="5">The sequence shown here is derived from an EMBL/GenBank/DDBJ whole genome shotgun (WGS) entry which is preliminary data.</text>
</comment>
<dbReference type="PRINTS" id="PR00038">
    <property type="entry name" value="HTHLUXR"/>
</dbReference>
<dbReference type="InterPro" id="IPR011990">
    <property type="entry name" value="TPR-like_helical_dom_sf"/>
</dbReference>
<dbReference type="GO" id="GO:0005524">
    <property type="term" value="F:ATP binding"/>
    <property type="evidence" value="ECO:0007669"/>
    <property type="project" value="UniProtKB-KW"/>
</dbReference>
<name>A0A5M3VXY8_9ACTN</name>
<proteinExistence type="predicted"/>
<dbReference type="InterPro" id="IPR036388">
    <property type="entry name" value="WH-like_DNA-bd_sf"/>
</dbReference>
<dbReference type="SMART" id="SM00421">
    <property type="entry name" value="HTH_LUXR"/>
    <property type="match status" value="1"/>
</dbReference>
<dbReference type="GO" id="GO:0003677">
    <property type="term" value="F:DNA binding"/>
    <property type="evidence" value="ECO:0007669"/>
    <property type="project" value="InterPro"/>
</dbReference>
<dbReference type="SUPFAM" id="SSF52540">
    <property type="entry name" value="P-loop containing nucleoside triphosphate hydrolases"/>
    <property type="match status" value="1"/>
</dbReference>
<dbReference type="Pfam" id="PF00196">
    <property type="entry name" value="GerE"/>
    <property type="match status" value="1"/>
</dbReference>
<dbReference type="GO" id="GO:0004016">
    <property type="term" value="F:adenylate cyclase activity"/>
    <property type="evidence" value="ECO:0007669"/>
    <property type="project" value="TreeGrafter"/>
</dbReference>
<dbReference type="Pfam" id="PF13191">
    <property type="entry name" value="AAA_16"/>
    <property type="match status" value="1"/>
</dbReference>
<dbReference type="PANTHER" id="PTHR16305:SF35">
    <property type="entry name" value="TRANSCRIPTIONAL ACTIVATOR DOMAIN"/>
    <property type="match status" value="1"/>
</dbReference>
<dbReference type="InterPro" id="IPR000792">
    <property type="entry name" value="Tscrpt_reg_LuxR_C"/>
</dbReference>
<dbReference type="CDD" id="cd06170">
    <property type="entry name" value="LuxR_C_like"/>
    <property type="match status" value="1"/>
</dbReference>
<dbReference type="EMBL" id="BLAD01000041">
    <property type="protein sequence ID" value="GER99680.1"/>
    <property type="molecule type" value="Genomic_DNA"/>
</dbReference>
<dbReference type="PANTHER" id="PTHR16305">
    <property type="entry name" value="TESTICULAR SOLUBLE ADENYLYL CYCLASE"/>
    <property type="match status" value="1"/>
</dbReference>
<feature type="domain" description="HTH luxR-type" evidence="4">
    <location>
        <begin position="894"/>
        <end position="959"/>
    </location>
</feature>
<evidence type="ECO:0000313" key="5">
    <source>
        <dbReference type="EMBL" id="GER99680.1"/>
    </source>
</evidence>
<evidence type="ECO:0000256" key="1">
    <source>
        <dbReference type="ARBA" id="ARBA00022741"/>
    </source>
</evidence>
<dbReference type="Gene3D" id="1.10.10.10">
    <property type="entry name" value="Winged helix-like DNA-binding domain superfamily/Winged helix DNA-binding domain"/>
    <property type="match status" value="1"/>
</dbReference>
<keyword evidence="6" id="KW-1185">Reference proteome</keyword>
<gene>
    <name evidence="5" type="ORF">Acor_17440</name>
</gene>
<dbReference type="GO" id="GO:0005737">
    <property type="term" value="C:cytoplasm"/>
    <property type="evidence" value="ECO:0007669"/>
    <property type="project" value="TreeGrafter"/>
</dbReference>
<dbReference type="RefSeq" id="WP_155336066.1">
    <property type="nucleotide sequence ID" value="NZ_BAAABN010000020.1"/>
</dbReference>
<keyword evidence="2" id="KW-0067">ATP-binding</keyword>
<dbReference type="Proteomes" id="UP000334990">
    <property type="component" value="Unassembled WGS sequence"/>
</dbReference>
<dbReference type="InterPro" id="IPR041664">
    <property type="entry name" value="AAA_16"/>
</dbReference>
<evidence type="ECO:0000256" key="3">
    <source>
        <dbReference type="SAM" id="MobiDB-lite"/>
    </source>
</evidence>
<dbReference type="SUPFAM" id="SSF48452">
    <property type="entry name" value="TPR-like"/>
    <property type="match status" value="1"/>
</dbReference>
<feature type="region of interest" description="Disordered" evidence="3">
    <location>
        <begin position="883"/>
        <end position="903"/>
    </location>
</feature>
<evidence type="ECO:0000256" key="2">
    <source>
        <dbReference type="ARBA" id="ARBA00022840"/>
    </source>
</evidence>
<keyword evidence="1" id="KW-0547">Nucleotide-binding</keyword>
<sequence>MTLLREANLSQGRWLHVPRRRAAPLLDHRHAERDRLDRLMAAVRAGQSQCLVLRGEPGVGKSALLEYLVEQAAGCRVARAAGVRSEMGLPYAAVHQLCAPMLERLDRLPEPQHDALRAAFGLRAGPPPDRFLVGLAVLTLLAEVADDRPLVCVIEDAQWLDSTSAQVLAFVTRRLSTESVACVFAARSDATHDLSGLPELVVGGLRDEDARALLRSVVPGPLDRQVRDRIVAEAHGNPLALLEFADGMTPAALAGGFGLPAAQPPPGGTEDSFRRRLESLPPDARWLLLVAAAEPLGDPVLVWRAAAGLGVGAAAPAAAGELCEFGARVRFCHPLARSAAYLAAVPEERRRAHHALAEATDAADPDRRAWHRAHATAGADEEVAAELERSAGRALARGGLAAVAAILQRATELTPEPGRRAGRALAAARAKKEAGAPEAASGLLGVALAGPLDERQRAYAALLHAEIAFTANRGNAAPPLLLDAARQLRALDPDLSRDTYLEAMSAAMFAGRLAVGGGGLSDIAACAARAVGLRDAAVRARAVGLRDVAVRAALEPGRAVGLRDAAVRATQDLLLDGLVSLFTADPGAAAPVLRRAVAAFLGHGAELRQFWLVSNAAVALWDGDAWRTLADRHVALARDTGALAEMPLALSSRVMVHLFEGELAEAASLSAEVQAITTATGLRIINHGALALAAWRGREAEAEELMRISSSEAASRGEGAGMTVTDWARAVLYNGLGRYDQARAAAQRASADPPTPGAAAQWAPAELVEAATRSGDRALALRAARQLAETARVSPTEWALGIEARTRALVSEPATAENLYREAIDRLGRTRLRPDLARAHLLYGEWLRRERRRIEARQQLRTAHRLFTTIGMAAFAERAARELRATGETAQRRNVPTGGDLTPREGQIAQLATKGLTNSEIGSRLFVSPRTVEYHLRKIFAKLDITSRSQLHRVLADDRAS</sequence>
<evidence type="ECO:0000313" key="6">
    <source>
        <dbReference type="Proteomes" id="UP000334990"/>
    </source>
</evidence>